<dbReference type="PANTHER" id="PTHR11644">
    <property type="entry name" value="CYTIDINE DEAMINASE"/>
    <property type="match status" value="1"/>
</dbReference>
<dbReference type="GO" id="GO:0072527">
    <property type="term" value="P:pyrimidine-containing compound metabolic process"/>
    <property type="evidence" value="ECO:0007669"/>
    <property type="project" value="UniProtKB-ARBA"/>
</dbReference>
<dbReference type="EMBL" id="CP067089">
    <property type="protein sequence ID" value="QQO08676.1"/>
    <property type="molecule type" value="Genomic_DNA"/>
</dbReference>
<dbReference type="EC" id="3.5.4.5" evidence="3"/>
<comment type="similarity">
    <text evidence="2">Belongs to the cytidine and deoxycytidylate deaminase family.</text>
</comment>
<dbReference type="PROSITE" id="PS50043">
    <property type="entry name" value="HTH_LUXR_2"/>
    <property type="match status" value="1"/>
</dbReference>
<organism evidence="13 14">
    <name type="scientific">Breznakiella homolactica</name>
    <dbReference type="NCBI Taxonomy" id="2798577"/>
    <lineage>
        <taxon>Bacteria</taxon>
        <taxon>Pseudomonadati</taxon>
        <taxon>Spirochaetota</taxon>
        <taxon>Spirochaetia</taxon>
        <taxon>Spirochaetales</taxon>
        <taxon>Breznakiellaceae</taxon>
        <taxon>Breznakiella</taxon>
    </lineage>
</organism>
<dbReference type="CDD" id="cd06170">
    <property type="entry name" value="LuxR_C_like"/>
    <property type="match status" value="1"/>
</dbReference>
<evidence type="ECO:0000313" key="13">
    <source>
        <dbReference type="EMBL" id="QQO08676.1"/>
    </source>
</evidence>
<reference evidence="13" key="1">
    <citation type="submission" date="2021-01" db="EMBL/GenBank/DDBJ databases">
        <title>Description of Breznakiella homolactica.</title>
        <authorList>
            <person name="Song Y."/>
            <person name="Brune A."/>
        </authorList>
    </citation>
    <scope>NUCLEOTIDE SEQUENCE</scope>
    <source>
        <strain evidence="13">RmG30</strain>
    </source>
</reference>
<comment type="cofactor">
    <cofactor evidence="1">
        <name>Zn(2+)</name>
        <dbReference type="ChEBI" id="CHEBI:29105"/>
    </cofactor>
</comment>
<evidence type="ECO:0000259" key="11">
    <source>
        <dbReference type="PROSITE" id="PS50043"/>
    </source>
</evidence>
<evidence type="ECO:0000256" key="2">
    <source>
        <dbReference type="ARBA" id="ARBA00006576"/>
    </source>
</evidence>
<keyword evidence="5" id="KW-0479">Metal-binding</keyword>
<evidence type="ECO:0000256" key="5">
    <source>
        <dbReference type="ARBA" id="ARBA00022723"/>
    </source>
</evidence>
<accession>A0A7T8B9U4</accession>
<keyword evidence="6 13" id="KW-0378">Hydrolase</keyword>
<evidence type="ECO:0000313" key="14">
    <source>
        <dbReference type="Proteomes" id="UP000595917"/>
    </source>
</evidence>
<dbReference type="GO" id="GO:0005829">
    <property type="term" value="C:cytosol"/>
    <property type="evidence" value="ECO:0007669"/>
    <property type="project" value="TreeGrafter"/>
</dbReference>
<dbReference type="GO" id="GO:0004126">
    <property type="term" value="F:cytidine deaminase activity"/>
    <property type="evidence" value="ECO:0007669"/>
    <property type="project" value="UniProtKB-EC"/>
</dbReference>
<dbReference type="GO" id="GO:0003677">
    <property type="term" value="F:DNA binding"/>
    <property type="evidence" value="ECO:0007669"/>
    <property type="project" value="InterPro"/>
</dbReference>
<evidence type="ECO:0000256" key="3">
    <source>
        <dbReference type="ARBA" id="ARBA00012783"/>
    </source>
</evidence>
<dbReference type="SUPFAM" id="SSF46894">
    <property type="entry name" value="C-terminal effector domain of the bipartite response regulators"/>
    <property type="match status" value="1"/>
</dbReference>
<sequence>MNKIDLDSLFERAKEAAEAAYAPYSRFRMGAAVLAADGTVYTGCNVENRTYGLSVCAEKVALLKAVSEGQRSFAALAIAAIDSPIPVGPCGACRHLYSEFMLPDAIIRFGGSERERMDISLGNLLPYDSFKPEVADLTIPSLSVPPSREHHSMNNTNHTDVYYHLHQAWKAERDEDYLTAQREYHNSAKAFRQAKAETEIGESEKQYLEFVGQGLVLKDINTENQNNLTPREQEILIMLLSGRVPKQIAGKLNISYETARFHIKNLYRKLGIQSRAELFDMYYSALVKE</sequence>
<dbReference type="SUPFAM" id="SSF53927">
    <property type="entry name" value="Cytidine deaminase-like"/>
    <property type="match status" value="1"/>
</dbReference>
<protein>
    <recommendedName>
        <fullName evidence="4">Cytidine deaminase</fullName>
        <ecNumber evidence="3">3.5.4.5</ecNumber>
    </recommendedName>
    <alternativeName>
        <fullName evidence="8">Cytidine aminohydrolase</fullName>
    </alternativeName>
</protein>
<dbReference type="InterPro" id="IPR002125">
    <property type="entry name" value="CMP_dCMP_dom"/>
</dbReference>
<gene>
    <name evidence="13" type="ORF">JFL75_17365</name>
</gene>
<dbReference type="InterPro" id="IPR050202">
    <property type="entry name" value="Cyt/Deoxycyt_deaminase"/>
</dbReference>
<comment type="catalytic activity">
    <reaction evidence="10">
        <text>cytidine + H2O + H(+) = uridine + NH4(+)</text>
        <dbReference type="Rhea" id="RHEA:16069"/>
        <dbReference type="ChEBI" id="CHEBI:15377"/>
        <dbReference type="ChEBI" id="CHEBI:15378"/>
        <dbReference type="ChEBI" id="CHEBI:16704"/>
        <dbReference type="ChEBI" id="CHEBI:17562"/>
        <dbReference type="ChEBI" id="CHEBI:28938"/>
        <dbReference type="EC" id="3.5.4.5"/>
    </reaction>
</comment>
<keyword evidence="7" id="KW-0862">Zinc</keyword>
<dbReference type="InterPro" id="IPR000792">
    <property type="entry name" value="Tscrpt_reg_LuxR_C"/>
</dbReference>
<feature type="domain" description="HTH luxR-type" evidence="11">
    <location>
        <begin position="221"/>
        <end position="286"/>
    </location>
</feature>
<dbReference type="PROSITE" id="PS51747">
    <property type="entry name" value="CYT_DCMP_DEAMINASES_2"/>
    <property type="match status" value="1"/>
</dbReference>
<keyword evidence="14" id="KW-1185">Reference proteome</keyword>
<dbReference type="InterPro" id="IPR016032">
    <property type="entry name" value="Sig_transdc_resp-reg_C-effctor"/>
</dbReference>
<dbReference type="NCBIfam" id="NF004064">
    <property type="entry name" value="PRK05578.1"/>
    <property type="match status" value="1"/>
</dbReference>
<dbReference type="Pfam" id="PF00383">
    <property type="entry name" value="dCMP_cyt_deam_1"/>
    <property type="match status" value="1"/>
</dbReference>
<dbReference type="KEGG" id="bhc:JFL75_17365"/>
<evidence type="ECO:0000256" key="7">
    <source>
        <dbReference type="ARBA" id="ARBA00022833"/>
    </source>
</evidence>
<proteinExistence type="inferred from homology"/>
<dbReference type="Proteomes" id="UP000595917">
    <property type="component" value="Chromosome"/>
</dbReference>
<evidence type="ECO:0000256" key="1">
    <source>
        <dbReference type="ARBA" id="ARBA00001947"/>
    </source>
</evidence>
<evidence type="ECO:0000256" key="4">
    <source>
        <dbReference type="ARBA" id="ARBA00018266"/>
    </source>
</evidence>
<dbReference type="PANTHER" id="PTHR11644:SF2">
    <property type="entry name" value="CYTIDINE DEAMINASE"/>
    <property type="match status" value="1"/>
</dbReference>
<dbReference type="GO" id="GO:0006355">
    <property type="term" value="P:regulation of DNA-templated transcription"/>
    <property type="evidence" value="ECO:0007669"/>
    <property type="project" value="InterPro"/>
</dbReference>
<dbReference type="CDD" id="cd01283">
    <property type="entry name" value="cytidine_deaminase"/>
    <property type="match status" value="1"/>
</dbReference>
<dbReference type="InterPro" id="IPR036388">
    <property type="entry name" value="WH-like_DNA-bd_sf"/>
</dbReference>
<dbReference type="FunFam" id="3.40.140.10:FF:000008">
    <property type="entry name" value="Cytidine deaminase"/>
    <property type="match status" value="1"/>
</dbReference>
<evidence type="ECO:0000259" key="12">
    <source>
        <dbReference type="PROSITE" id="PS51747"/>
    </source>
</evidence>
<dbReference type="SMART" id="SM00421">
    <property type="entry name" value="HTH_LUXR"/>
    <property type="match status" value="1"/>
</dbReference>
<comment type="catalytic activity">
    <reaction evidence="9">
        <text>2'-deoxycytidine + H2O + H(+) = 2'-deoxyuridine + NH4(+)</text>
        <dbReference type="Rhea" id="RHEA:13433"/>
        <dbReference type="ChEBI" id="CHEBI:15377"/>
        <dbReference type="ChEBI" id="CHEBI:15378"/>
        <dbReference type="ChEBI" id="CHEBI:15698"/>
        <dbReference type="ChEBI" id="CHEBI:16450"/>
        <dbReference type="ChEBI" id="CHEBI:28938"/>
        <dbReference type="EC" id="3.5.4.5"/>
    </reaction>
</comment>
<name>A0A7T8B9U4_9SPIR</name>
<dbReference type="InterPro" id="IPR016193">
    <property type="entry name" value="Cytidine_deaminase-like"/>
</dbReference>
<evidence type="ECO:0000256" key="10">
    <source>
        <dbReference type="ARBA" id="ARBA00049558"/>
    </source>
</evidence>
<dbReference type="PRINTS" id="PR00038">
    <property type="entry name" value="HTHLUXR"/>
</dbReference>
<dbReference type="GO" id="GO:0008270">
    <property type="term" value="F:zinc ion binding"/>
    <property type="evidence" value="ECO:0007669"/>
    <property type="project" value="TreeGrafter"/>
</dbReference>
<dbReference type="GO" id="GO:0055086">
    <property type="term" value="P:nucleobase-containing small molecule metabolic process"/>
    <property type="evidence" value="ECO:0007669"/>
    <property type="project" value="UniProtKB-ARBA"/>
</dbReference>
<dbReference type="AlphaFoldDB" id="A0A7T8B9U4"/>
<feature type="domain" description="CMP/dCMP-type deaminase" evidence="12">
    <location>
        <begin position="4"/>
        <end position="124"/>
    </location>
</feature>
<evidence type="ECO:0000256" key="6">
    <source>
        <dbReference type="ARBA" id="ARBA00022801"/>
    </source>
</evidence>
<dbReference type="RefSeq" id="WP_215625982.1">
    <property type="nucleotide sequence ID" value="NZ_CP067089.2"/>
</dbReference>
<evidence type="ECO:0000256" key="9">
    <source>
        <dbReference type="ARBA" id="ARBA00049252"/>
    </source>
</evidence>
<dbReference type="Gene3D" id="1.10.10.10">
    <property type="entry name" value="Winged helix-like DNA-binding domain superfamily/Winged helix DNA-binding domain"/>
    <property type="match status" value="1"/>
</dbReference>
<dbReference type="Gene3D" id="3.40.140.10">
    <property type="entry name" value="Cytidine Deaminase, domain 2"/>
    <property type="match status" value="1"/>
</dbReference>
<evidence type="ECO:0000256" key="8">
    <source>
        <dbReference type="ARBA" id="ARBA00032005"/>
    </source>
</evidence>
<dbReference type="Pfam" id="PF00196">
    <property type="entry name" value="GerE"/>
    <property type="match status" value="1"/>
</dbReference>